<proteinExistence type="predicted"/>
<reference evidence="1" key="2">
    <citation type="submission" date="2022-06" db="UniProtKB">
        <authorList>
            <consortium name="EnsemblMetazoa"/>
        </authorList>
    </citation>
    <scope>IDENTIFICATION</scope>
    <source>
        <strain evidence="1">PS312</strain>
    </source>
</reference>
<reference evidence="2" key="1">
    <citation type="journal article" date="2008" name="Nat. Genet.">
        <title>The Pristionchus pacificus genome provides a unique perspective on nematode lifestyle and parasitism.</title>
        <authorList>
            <person name="Dieterich C."/>
            <person name="Clifton S.W."/>
            <person name="Schuster L.N."/>
            <person name="Chinwalla A."/>
            <person name="Delehaunty K."/>
            <person name="Dinkelacker I."/>
            <person name="Fulton L."/>
            <person name="Fulton R."/>
            <person name="Godfrey J."/>
            <person name="Minx P."/>
            <person name="Mitreva M."/>
            <person name="Roeseler W."/>
            <person name="Tian H."/>
            <person name="Witte H."/>
            <person name="Yang S.P."/>
            <person name="Wilson R.K."/>
            <person name="Sommer R.J."/>
        </authorList>
    </citation>
    <scope>NUCLEOTIDE SEQUENCE [LARGE SCALE GENOMIC DNA]</scope>
    <source>
        <strain evidence="2">PS312</strain>
    </source>
</reference>
<gene>
    <name evidence="1" type="primary">WBGene00284597</name>
</gene>
<accession>A0A8R1V1P4</accession>
<dbReference type="Proteomes" id="UP000005239">
    <property type="component" value="Unassembled WGS sequence"/>
</dbReference>
<protein>
    <submittedName>
        <fullName evidence="1">Uncharacterized protein</fullName>
    </submittedName>
</protein>
<accession>A0A2A6CUB8</accession>
<dbReference type="AlphaFoldDB" id="A0A2A6CUB8"/>
<name>A0A2A6CUB8_PRIPA</name>
<evidence type="ECO:0000313" key="1">
    <source>
        <dbReference type="EnsemblMetazoa" id="PPA46228.1"/>
    </source>
</evidence>
<sequence>MITESMAKKLLTLASMFSMTEDVVVTSSGVGPILLESWSQPPPHTPTIFFLITPDSSSGGMKRARLTRRNLEGTSVLVISQFALVSLHQAALEIVQNEESQTSDTKRRVSEGAPAIVLVSQLEMLSPTFDEEVTRVKKEEGGNRGSGNLLLQEGGCRCCE</sequence>
<evidence type="ECO:0000313" key="2">
    <source>
        <dbReference type="Proteomes" id="UP000005239"/>
    </source>
</evidence>
<dbReference type="EnsemblMetazoa" id="PPA46228.1">
    <property type="protein sequence ID" value="PPA46228.1"/>
    <property type="gene ID" value="WBGene00284597"/>
</dbReference>
<organism evidence="1 2">
    <name type="scientific">Pristionchus pacificus</name>
    <name type="common">Parasitic nematode worm</name>
    <dbReference type="NCBI Taxonomy" id="54126"/>
    <lineage>
        <taxon>Eukaryota</taxon>
        <taxon>Metazoa</taxon>
        <taxon>Ecdysozoa</taxon>
        <taxon>Nematoda</taxon>
        <taxon>Chromadorea</taxon>
        <taxon>Rhabditida</taxon>
        <taxon>Rhabditina</taxon>
        <taxon>Diplogasteromorpha</taxon>
        <taxon>Diplogasteroidea</taxon>
        <taxon>Neodiplogasteridae</taxon>
        <taxon>Pristionchus</taxon>
    </lineage>
</organism>
<keyword evidence="2" id="KW-1185">Reference proteome</keyword>